<accession>A0A0F8Y2W0</accession>
<proteinExistence type="predicted"/>
<protein>
    <submittedName>
        <fullName evidence="1">Uncharacterized protein</fullName>
    </submittedName>
</protein>
<comment type="caution">
    <text evidence="1">The sequence shown here is derived from an EMBL/GenBank/DDBJ whole genome shotgun (WGS) entry which is preliminary data.</text>
</comment>
<organism evidence="1">
    <name type="scientific">marine sediment metagenome</name>
    <dbReference type="NCBI Taxonomy" id="412755"/>
    <lineage>
        <taxon>unclassified sequences</taxon>
        <taxon>metagenomes</taxon>
        <taxon>ecological metagenomes</taxon>
    </lineage>
</organism>
<reference evidence="1" key="1">
    <citation type="journal article" date="2015" name="Nature">
        <title>Complex archaea that bridge the gap between prokaryotes and eukaryotes.</title>
        <authorList>
            <person name="Spang A."/>
            <person name="Saw J.H."/>
            <person name="Jorgensen S.L."/>
            <person name="Zaremba-Niedzwiedzka K."/>
            <person name="Martijn J."/>
            <person name="Lind A.E."/>
            <person name="van Eijk R."/>
            <person name="Schleper C."/>
            <person name="Guy L."/>
            <person name="Ettema T.J."/>
        </authorList>
    </citation>
    <scope>NUCLEOTIDE SEQUENCE</scope>
</reference>
<dbReference type="EMBL" id="LAZR01059399">
    <property type="protein sequence ID" value="KKK67870.1"/>
    <property type="molecule type" value="Genomic_DNA"/>
</dbReference>
<dbReference type="AlphaFoldDB" id="A0A0F8Y2W0"/>
<evidence type="ECO:0000313" key="1">
    <source>
        <dbReference type="EMBL" id="KKK67870.1"/>
    </source>
</evidence>
<sequence>MTVEEIRERKKKLEETFLDLWCCFEKETGVKITNIHRMRSGAVVGLKDGPTVYISISCEL</sequence>
<name>A0A0F8Y2W0_9ZZZZ</name>
<gene>
    <name evidence="1" type="ORF">LCGC14_2949760</name>
</gene>